<proteinExistence type="predicted"/>
<feature type="region of interest" description="Disordered" evidence="1">
    <location>
        <begin position="609"/>
        <end position="629"/>
    </location>
</feature>
<dbReference type="Proteomes" id="UP000217199">
    <property type="component" value="Unassembled WGS sequence"/>
</dbReference>
<feature type="compositionally biased region" description="Low complexity" evidence="1">
    <location>
        <begin position="448"/>
        <end position="458"/>
    </location>
</feature>
<dbReference type="AlphaFoldDB" id="A0A286UI26"/>
<feature type="region of interest" description="Disordered" evidence="1">
    <location>
        <begin position="673"/>
        <end position="707"/>
    </location>
</feature>
<reference evidence="3 4" key="1">
    <citation type="journal article" date="2017" name="Mol. Ecol.">
        <title>Comparative and population genomic landscape of Phellinus noxius: A hypervariable fungus causing root rot in trees.</title>
        <authorList>
            <person name="Chung C.L."/>
            <person name="Lee T.J."/>
            <person name="Akiba M."/>
            <person name="Lee H.H."/>
            <person name="Kuo T.H."/>
            <person name="Liu D."/>
            <person name="Ke H.M."/>
            <person name="Yokoi T."/>
            <person name="Roa M.B."/>
            <person name="Lu M.J."/>
            <person name="Chang Y.Y."/>
            <person name="Ann P.J."/>
            <person name="Tsai J.N."/>
            <person name="Chen C.Y."/>
            <person name="Tzean S.S."/>
            <person name="Ota Y."/>
            <person name="Hattori T."/>
            <person name="Sahashi N."/>
            <person name="Liou R.F."/>
            <person name="Kikuchi T."/>
            <person name="Tsai I.J."/>
        </authorList>
    </citation>
    <scope>NUCLEOTIDE SEQUENCE [LARGE SCALE GENOMIC DNA]</scope>
    <source>
        <strain evidence="3 4">FFPRI411160</strain>
    </source>
</reference>
<feature type="compositionally biased region" description="Polar residues" evidence="1">
    <location>
        <begin position="757"/>
        <end position="767"/>
    </location>
</feature>
<feature type="compositionally biased region" description="Basic and acidic residues" evidence="1">
    <location>
        <begin position="781"/>
        <end position="790"/>
    </location>
</feature>
<feature type="region of interest" description="Disordered" evidence="1">
    <location>
        <begin position="443"/>
        <end position="475"/>
    </location>
</feature>
<keyword evidence="2" id="KW-1133">Transmembrane helix</keyword>
<comment type="caution">
    <text evidence="3">The sequence shown here is derived from an EMBL/GenBank/DDBJ whole genome shotgun (WGS) entry which is preliminary data.</text>
</comment>
<evidence type="ECO:0000256" key="1">
    <source>
        <dbReference type="SAM" id="MobiDB-lite"/>
    </source>
</evidence>
<feature type="transmembrane region" description="Helical" evidence="2">
    <location>
        <begin position="57"/>
        <end position="77"/>
    </location>
</feature>
<accession>A0A286UI26</accession>
<feature type="region of interest" description="Disordered" evidence="1">
    <location>
        <begin position="365"/>
        <end position="394"/>
    </location>
</feature>
<dbReference type="InParanoid" id="A0A286UI26"/>
<dbReference type="EMBL" id="NBII01000004">
    <property type="protein sequence ID" value="PAV19280.1"/>
    <property type="molecule type" value="Genomic_DNA"/>
</dbReference>
<organism evidence="3 4">
    <name type="scientific">Pyrrhoderma noxium</name>
    <dbReference type="NCBI Taxonomy" id="2282107"/>
    <lineage>
        <taxon>Eukaryota</taxon>
        <taxon>Fungi</taxon>
        <taxon>Dikarya</taxon>
        <taxon>Basidiomycota</taxon>
        <taxon>Agaricomycotina</taxon>
        <taxon>Agaricomycetes</taxon>
        <taxon>Hymenochaetales</taxon>
        <taxon>Hymenochaetaceae</taxon>
        <taxon>Pyrrhoderma</taxon>
    </lineage>
</organism>
<feature type="compositionally biased region" description="Polar residues" evidence="1">
    <location>
        <begin position="695"/>
        <end position="707"/>
    </location>
</feature>
<keyword evidence="2" id="KW-0472">Membrane</keyword>
<name>A0A286UI26_9AGAM</name>
<feature type="compositionally biased region" description="Low complexity" evidence="1">
    <location>
        <begin position="376"/>
        <end position="388"/>
    </location>
</feature>
<feature type="compositionally biased region" description="Polar residues" evidence="1">
    <location>
        <begin position="611"/>
        <end position="626"/>
    </location>
</feature>
<keyword evidence="4" id="KW-1185">Reference proteome</keyword>
<feature type="region of interest" description="Disordered" evidence="1">
    <location>
        <begin position="537"/>
        <end position="556"/>
    </location>
</feature>
<protein>
    <submittedName>
        <fullName evidence="3">Uncharacterized protein</fullName>
    </submittedName>
</protein>
<gene>
    <name evidence="3" type="ORF">PNOK_0421300</name>
</gene>
<feature type="region of interest" description="Disordered" evidence="1">
    <location>
        <begin position="753"/>
        <end position="790"/>
    </location>
</feature>
<evidence type="ECO:0000313" key="3">
    <source>
        <dbReference type="EMBL" id="PAV19280.1"/>
    </source>
</evidence>
<feature type="region of interest" description="Disordered" evidence="1">
    <location>
        <begin position="566"/>
        <end position="595"/>
    </location>
</feature>
<keyword evidence="2" id="KW-0812">Transmembrane</keyword>
<sequence>MNPITNHLTKVNGAGRIVALHSIHHINDSAIVYAMQAISPRSTDEAMPTTTGTPIKLISIVAGSSLALLLIMVSLIYCCIRRPRAQSFHESYHSNDLQHSYNYNTAYNKTVLRTPNIKLEFSPSSLNWFPFFSSQLVQQETSPAGLRNMAGVGAYGRRNLDYSSPRTVPHISGPDSVITPPNPSRVHTTMYKQRTLGRRLPVNASQSTTRMYAAHPLHKPSQRIYSGQDPTRVGVKTGVQLECLPKLDSTNRTIPKPLFSRKVTEPDVSQSSKATYKQGDISTAYENISTAKSGTWPSGPASLESDGSSIHLPYSASVSSLQIDRADTSISPTYLSQGQNHIITPETSGHTYSLEAGIRRSEINCTRKLPTRGENSKNSGHSSSSKGNTLNEGLTKERAKRFGLGLMDITCNTKYELYSLRSLGSRSFDSIISYLKESDDPHCTNDFSSSSGSEGKSSNYLAESSGSIKKVSQDDTKRVDEAEYMAWVGSLDTSLSLLHIAYNSVGNSTSTCGAMRHRRNTDANISNIQHIRKETTVSKVSPKTSGGISTYNQGAPKPYRYEKRLLERGERSEENKNEQDGIEGDREGSYQKEDVACRRLSSRNEYLTEAANRTRSSSQGHLSRTHGSGHMLEMSNITIDVATLASSMSLIPSSTTQLEMSFPSKTLSYIPGNGESTSTDSSRLIPVDNGRGFTKTVSTPTKGSTPTVPLTADESIMKSVAYISRCAPTPRIKPATALHSFLSYTPRLPLNPCAGSTGLTRQPSFESSESDDSNGTWGRRSVWDRGSPEGTRFDRLLRALGESDIIGSHQ</sequence>
<feature type="compositionally biased region" description="Polar residues" evidence="1">
    <location>
        <begin position="537"/>
        <end position="553"/>
    </location>
</feature>
<evidence type="ECO:0000313" key="4">
    <source>
        <dbReference type="Proteomes" id="UP000217199"/>
    </source>
</evidence>
<evidence type="ECO:0000256" key="2">
    <source>
        <dbReference type="SAM" id="Phobius"/>
    </source>
</evidence>